<comment type="caution">
    <text evidence="1">The sequence shown here is derived from an EMBL/GenBank/DDBJ whole genome shotgun (WGS) entry which is preliminary data.</text>
</comment>
<dbReference type="Proteomes" id="UP000663879">
    <property type="component" value="Unassembled WGS sequence"/>
</dbReference>
<dbReference type="AlphaFoldDB" id="A0A814RAV0"/>
<reference evidence="1" key="1">
    <citation type="submission" date="2021-02" db="EMBL/GenBank/DDBJ databases">
        <authorList>
            <person name="Nowell W R."/>
        </authorList>
    </citation>
    <scope>NUCLEOTIDE SEQUENCE</scope>
    <source>
        <strain evidence="1">Ploen Becks lab</strain>
    </source>
</reference>
<accession>A0A814RAV0</accession>
<organism evidence="1 2">
    <name type="scientific">Brachionus calyciflorus</name>
    <dbReference type="NCBI Taxonomy" id="104777"/>
    <lineage>
        <taxon>Eukaryota</taxon>
        <taxon>Metazoa</taxon>
        <taxon>Spiralia</taxon>
        <taxon>Gnathifera</taxon>
        <taxon>Rotifera</taxon>
        <taxon>Eurotatoria</taxon>
        <taxon>Monogononta</taxon>
        <taxon>Pseudotrocha</taxon>
        <taxon>Ploima</taxon>
        <taxon>Brachionidae</taxon>
        <taxon>Brachionus</taxon>
    </lineage>
</organism>
<protein>
    <recommendedName>
        <fullName evidence="3">Tudor domain-containing protein</fullName>
    </recommendedName>
</protein>
<dbReference type="EMBL" id="CAJNOC010009576">
    <property type="protein sequence ID" value="CAF1130680.1"/>
    <property type="molecule type" value="Genomic_DNA"/>
</dbReference>
<evidence type="ECO:0008006" key="3">
    <source>
        <dbReference type="Google" id="ProtNLM"/>
    </source>
</evidence>
<evidence type="ECO:0000313" key="1">
    <source>
        <dbReference type="EMBL" id="CAF1130680.1"/>
    </source>
</evidence>
<evidence type="ECO:0000313" key="2">
    <source>
        <dbReference type="Proteomes" id="UP000663879"/>
    </source>
</evidence>
<name>A0A814RAV0_9BILA</name>
<keyword evidence="2" id="KW-1185">Reference proteome</keyword>
<gene>
    <name evidence="1" type="ORF">OXX778_LOCUS22458</name>
</gene>
<sequence length="81" mass="9323">MNYVAGRIENILPNTNECLVRLVDYGGLSKVELENLYCYVDEDELENQSKIDFLAINCIISRKSNVSLPIEINEKISSYEY</sequence>
<proteinExistence type="predicted"/>